<keyword evidence="3" id="KW-1185">Reference proteome</keyword>
<evidence type="ECO:0000259" key="1">
    <source>
        <dbReference type="PROSITE" id="PS51186"/>
    </source>
</evidence>
<dbReference type="PANTHER" id="PTHR43138">
    <property type="entry name" value="ACETYLTRANSFERASE, GNAT FAMILY"/>
    <property type="match status" value="1"/>
</dbReference>
<dbReference type="InterPro" id="IPR016181">
    <property type="entry name" value="Acyl_CoA_acyltransferase"/>
</dbReference>
<dbReference type="SUPFAM" id="SSF55729">
    <property type="entry name" value="Acyl-CoA N-acyltransferases (Nat)"/>
    <property type="match status" value="1"/>
</dbReference>
<dbReference type="AlphaFoldDB" id="A0A1B9GPV0"/>
<dbReference type="EMBL" id="KI669506">
    <property type="protein sequence ID" value="OCF33031.1"/>
    <property type="molecule type" value="Genomic_DNA"/>
</dbReference>
<evidence type="ECO:0000313" key="2">
    <source>
        <dbReference type="EMBL" id="OCF33031.1"/>
    </source>
</evidence>
<dbReference type="OrthoDB" id="10264707at2759"/>
<dbReference type="STRING" id="1296120.A0A1B9GPV0"/>
<dbReference type="InterPro" id="IPR052742">
    <property type="entry name" value="Mito_N-acetyltransferase"/>
</dbReference>
<reference evidence="2 3" key="1">
    <citation type="submission" date="2013-07" db="EMBL/GenBank/DDBJ databases">
        <title>The Genome Sequence of Cryptococcus heveanensis BCC8398.</title>
        <authorList>
            <consortium name="The Broad Institute Genome Sequencing Platform"/>
            <person name="Cuomo C."/>
            <person name="Litvintseva A."/>
            <person name="Chen Y."/>
            <person name="Heitman J."/>
            <person name="Sun S."/>
            <person name="Springer D."/>
            <person name="Dromer F."/>
            <person name="Young S.K."/>
            <person name="Zeng Q."/>
            <person name="Gargeya S."/>
            <person name="Fitzgerald M."/>
            <person name="Abouelleil A."/>
            <person name="Alvarado L."/>
            <person name="Berlin A.M."/>
            <person name="Chapman S.B."/>
            <person name="Dewar J."/>
            <person name="Goldberg J."/>
            <person name="Griggs A."/>
            <person name="Gujja S."/>
            <person name="Hansen M."/>
            <person name="Howarth C."/>
            <person name="Imamovic A."/>
            <person name="Larimer J."/>
            <person name="McCowan C."/>
            <person name="Murphy C."/>
            <person name="Pearson M."/>
            <person name="Priest M."/>
            <person name="Roberts A."/>
            <person name="Saif S."/>
            <person name="Shea T."/>
            <person name="Sykes S."/>
            <person name="Wortman J."/>
            <person name="Nusbaum C."/>
            <person name="Birren B."/>
        </authorList>
    </citation>
    <scope>NUCLEOTIDE SEQUENCE [LARGE SCALE GENOMIC DNA]</scope>
    <source>
        <strain evidence="2 3">BCC8398</strain>
    </source>
</reference>
<proteinExistence type="predicted"/>
<dbReference type="PROSITE" id="PS51186">
    <property type="entry name" value="GNAT"/>
    <property type="match status" value="1"/>
</dbReference>
<sequence length="220" mass="23977">MSPYGAVAVPTPKEKLTVKTWSLPSKEGDADVVLVTYPITGSDAPQEVLEYFCKVFDAEVEGGRTYPQSDRLDLQGFVAYFFSSTTIVGVAQPADAEVRPTIAEALQGRSVEEALGGCYYVKPNYPGRSSHNGGFIVPTTQRGRKIGLNLGRTFLHYAPALGYRGSVFNLVYENNVPSLAIWDSLGFERIGKIPKVGCLKTGPNGSEEYVDAYVIYKSFV</sequence>
<dbReference type="GO" id="GO:0005634">
    <property type="term" value="C:nucleus"/>
    <property type="evidence" value="ECO:0007669"/>
    <property type="project" value="TreeGrafter"/>
</dbReference>
<dbReference type="Proteomes" id="UP000092666">
    <property type="component" value="Unassembled WGS sequence"/>
</dbReference>
<name>A0A1B9GPV0_9TREE</name>
<dbReference type="Gene3D" id="3.40.630.30">
    <property type="match status" value="1"/>
</dbReference>
<reference evidence="3" key="2">
    <citation type="submission" date="2013-12" db="EMBL/GenBank/DDBJ databases">
        <title>Evolution of pathogenesis and genome organization in the Tremellales.</title>
        <authorList>
            <person name="Cuomo C."/>
            <person name="Litvintseva A."/>
            <person name="Heitman J."/>
            <person name="Chen Y."/>
            <person name="Sun S."/>
            <person name="Springer D."/>
            <person name="Dromer F."/>
            <person name="Young S."/>
            <person name="Zeng Q."/>
            <person name="Chapman S."/>
            <person name="Gujja S."/>
            <person name="Saif S."/>
            <person name="Birren B."/>
        </authorList>
    </citation>
    <scope>NUCLEOTIDE SEQUENCE [LARGE SCALE GENOMIC DNA]</scope>
    <source>
        <strain evidence="3">BCC8398</strain>
    </source>
</reference>
<dbReference type="GO" id="GO:0016747">
    <property type="term" value="F:acyltransferase activity, transferring groups other than amino-acyl groups"/>
    <property type="evidence" value="ECO:0007669"/>
    <property type="project" value="InterPro"/>
</dbReference>
<accession>A0A1B9GPV0</accession>
<dbReference type="InterPro" id="IPR000182">
    <property type="entry name" value="GNAT_dom"/>
</dbReference>
<dbReference type="PANTHER" id="PTHR43138:SF1">
    <property type="entry name" value="N-ACETYLTRANSFERASE ACA1"/>
    <property type="match status" value="1"/>
</dbReference>
<gene>
    <name evidence="2" type="ORF">I316_05369</name>
</gene>
<organism evidence="2 3">
    <name type="scientific">Kwoniella heveanensis BCC8398</name>
    <dbReference type="NCBI Taxonomy" id="1296120"/>
    <lineage>
        <taxon>Eukaryota</taxon>
        <taxon>Fungi</taxon>
        <taxon>Dikarya</taxon>
        <taxon>Basidiomycota</taxon>
        <taxon>Agaricomycotina</taxon>
        <taxon>Tremellomycetes</taxon>
        <taxon>Tremellales</taxon>
        <taxon>Cryptococcaceae</taxon>
        <taxon>Kwoniella</taxon>
    </lineage>
</organism>
<protein>
    <recommendedName>
        <fullName evidence="1">N-acetyltransferase domain-containing protein</fullName>
    </recommendedName>
</protein>
<evidence type="ECO:0000313" key="3">
    <source>
        <dbReference type="Proteomes" id="UP000092666"/>
    </source>
</evidence>
<feature type="domain" description="N-acetyltransferase" evidence="1">
    <location>
        <begin position="61"/>
        <end position="220"/>
    </location>
</feature>